<dbReference type="PANTHER" id="PTHR41287">
    <property type="match status" value="1"/>
</dbReference>
<proteinExistence type="predicted"/>
<evidence type="ECO:0000313" key="3">
    <source>
        <dbReference type="EMBL" id="MBC2250888.1"/>
    </source>
</evidence>
<accession>A0A7X0ZEK8</accession>
<name>A0A7X0ZEK8_9LIST</name>
<dbReference type="Proteomes" id="UP000559864">
    <property type="component" value="Unassembled WGS sequence"/>
</dbReference>
<dbReference type="InterPro" id="IPR027417">
    <property type="entry name" value="P-loop_NTPase"/>
</dbReference>
<dbReference type="Pfam" id="PF20441">
    <property type="entry name" value="TerL_nuclease"/>
    <property type="match status" value="1"/>
</dbReference>
<protein>
    <submittedName>
        <fullName evidence="3">Terminase large subunit</fullName>
    </submittedName>
</protein>
<dbReference type="EMBL" id="JAARZC010000005">
    <property type="protein sequence ID" value="MBC2250888.1"/>
    <property type="molecule type" value="Genomic_DNA"/>
</dbReference>
<evidence type="ECO:0000313" key="4">
    <source>
        <dbReference type="Proteomes" id="UP000559864"/>
    </source>
</evidence>
<evidence type="ECO:0000259" key="2">
    <source>
        <dbReference type="Pfam" id="PF20441"/>
    </source>
</evidence>
<dbReference type="Pfam" id="PF03354">
    <property type="entry name" value="TerL_ATPase"/>
    <property type="match status" value="1"/>
</dbReference>
<reference evidence="3 4" key="1">
    <citation type="submission" date="2020-03" db="EMBL/GenBank/DDBJ databases">
        <title>Soil Listeria distribution.</title>
        <authorList>
            <person name="Liao J."/>
            <person name="Wiedmann M."/>
        </authorList>
    </citation>
    <scope>NUCLEOTIDE SEQUENCE [LARGE SCALE GENOMIC DNA]</scope>
    <source>
        <strain evidence="3 4">FSL L7-0123</strain>
    </source>
</reference>
<dbReference type="Gene3D" id="3.40.50.300">
    <property type="entry name" value="P-loop containing nucleotide triphosphate hydrolases"/>
    <property type="match status" value="1"/>
</dbReference>
<dbReference type="InterPro" id="IPR046462">
    <property type="entry name" value="TerL_nuclease"/>
</dbReference>
<sequence>MIDMSVNYADEFCELVSKNSKRYPKSIKKAVKRYKTWKKRKDIQFDLERANTMLLFTETFVKHAKGKWAGQPLILEPWQKFVFSNIYGWVHYDKEKQKTVRVIQKVYLQVPKKQGKSLMGGAPIIYGMYGEDVKGGEFYVMANDFDQAQMAAIPIAMTIENSPDLAENSDIYYKEKKLTSINYTFVEEMIDEEGDDFLQKYRNNLEVLSKSIDGADGKNPYIILADEVHAWIKSERYDNLKSAQGVQDEPLLIVTTTAGKDPNTLGVRIYKESKEILNLDNDDSWFIFISEPNKGFDWEDPKVWEMVNLNLGVSVNMQFIRGQYLEAKRNSFNKAEFMSKQLNVFVNYAECYFELDQLEQIIVDDLGDLENEQCVVGIDLSKTTDLTCVSLNFPVVNEEGKGILKFKQMYFIPSHNIAEKEKLRNVPYRELAERGFLTICDGKTIDYNMIFEYVMENYSIYDILQINYDPAMSEKLVERFELEGIECVSVGQYPNVMNDVIDDFEMLLYQDRVYTDNPLFLFCASNAKIITNISNQKAPSKRKSPEHIDGFVAMLVGHKESMLMVMDYISEDDMNDYLDDIYN</sequence>
<dbReference type="InterPro" id="IPR046461">
    <property type="entry name" value="TerL_ATPase"/>
</dbReference>
<dbReference type="GO" id="GO:0004519">
    <property type="term" value="F:endonuclease activity"/>
    <property type="evidence" value="ECO:0007669"/>
    <property type="project" value="InterPro"/>
</dbReference>
<dbReference type="AlphaFoldDB" id="A0A7X0ZEK8"/>
<comment type="caution">
    <text evidence="3">The sequence shown here is derived from an EMBL/GenBank/DDBJ whole genome shotgun (WGS) entry which is preliminary data.</text>
</comment>
<feature type="domain" description="Terminase large subunit-like ATPase" evidence="1">
    <location>
        <begin position="77"/>
        <end position="270"/>
    </location>
</feature>
<feature type="domain" description="Terminase large subunit-like endonuclease" evidence="2">
    <location>
        <begin position="280"/>
        <end position="556"/>
    </location>
</feature>
<dbReference type="PANTHER" id="PTHR41287:SF1">
    <property type="entry name" value="PROTEIN YMFN"/>
    <property type="match status" value="1"/>
</dbReference>
<dbReference type="RefSeq" id="WP_185605173.1">
    <property type="nucleotide sequence ID" value="NZ_JAARZC010000005.1"/>
</dbReference>
<organism evidence="3 4">
    <name type="scientific">Listeria cossartiae subsp. cayugensis</name>
    <dbReference type="NCBI Taxonomy" id="2713505"/>
    <lineage>
        <taxon>Bacteria</taxon>
        <taxon>Bacillati</taxon>
        <taxon>Bacillota</taxon>
        <taxon>Bacilli</taxon>
        <taxon>Bacillales</taxon>
        <taxon>Listeriaceae</taxon>
        <taxon>Listeria</taxon>
        <taxon>Listeria cossartiae</taxon>
    </lineage>
</organism>
<evidence type="ECO:0000259" key="1">
    <source>
        <dbReference type="Pfam" id="PF03354"/>
    </source>
</evidence>
<dbReference type="InterPro" id="IPR005021">
    <property type="entry name" value="Terminase_largesu-like"/>
</dbReference>
<gene>
    <name evidence="3" type="ORF">HCB49_12895</name>
</gene>